<dbReference type="OrthoDB" id="5641137at2"/>
<accession>A0A0K1XG25</accession>
<dbReference type="EMBL" id="JACANB010000010">
    <property type="protein sequence ID" value="MDM1697189.1"/>
    <property type="molecule type" value="Genomic_DNA"/>
</dbReference>
<gene>
    <name evidence="1" type="ORF">AKN88_09390</name>
    <name evidence="2" type="ORF">HX099_11045</name>
</gene>
<dbReference type="STRING" id="1697053.AKN87_11910"/>
<evidence type="ECO:0000313" key="2">
    <source>
        <dbReference type="EMBL" id="MDM1697189.1"/>
    </source>
</evidence>
<dbReference type="EMBL" id="CP012365">
    <property type="protein sequence ID" value="AKX60118.1"/>
    <property type="molecule type" value="Genomic_DNA"/>
</dbReference>
<dbReference type="PIRSF" id="PIRSF028538">
    <property type="entry name" value="DUF1820"/>
    <property type="match status" value="1"/>
</dbReference>
<evidence type="ECO:0000313" key="1">
    <source>
        <dbReference type="EMBL" id="AKX60118.1"/>
    </source>
</evidence>
<dbReference type="GeneID" id="93984978"/>
<protein>
    <submittedName>
        <fullName evidence="2">DUF1820 family protein</fullName>
    </submittedName>
</protein>
<dbReference type="Pfam" id="PF08850">
    <property type="entry name" value="DUF1820"/>
    <property type="match status" value="1"/>
</dbReference>
<dbReference type="AlphaFoldDB" id="A0A0K1XG25"/>
<dbReference type="RefSeq" id="WP_053101418.1">
    <property type="nucleotide sequence ID" value="NZ_CP012358.1"/>
</dbReference>
<reference evidence="2" key="3">
    <citation type="journal article" date="2022" name="Sci. Total Environ.">
        <title>Prevalence, transmission, and molecular epidemiology of tet(X)-positive bacteria among humans, animals, and environmental niches in China: An epidemiological, and genomic-based study.</title>
        <authorList>
            <person name="Dong N."/>
            <person name="Zeng Y."/>
            <person name="Cai C."/>
            <person name="Sun C."/>
            <person name="Lu J."/>
            <person name="Liu C."/>
            <person name="Zhou H."/>
            <person name="Sun Q."/>
            <person name="Shu L."/>
            <person name="Wang H."/>
            <person name="Wang Y."/>
            <person name="Wang S."/>
            <person name="Wu C."/>
            <person name="Chan E.W."/>
            <person name="Chen G."/>
            <person name="Shen Z."/>
            <person name="Chen S."/>
            <person name="Zhang R."/>
        </authorList>
    </citation>
    <scope>NUCLEOTIDE SEQUENCE</scope>
    <source>
        <strain evidence="2">DF46-2-2</strain>
    </source>
</reference>
<name>A0A0K1XG25_9GAMM</name>
<proteinExistence type="predicted"/>
<reference evidence="2" key="2">
    <citation type="submission" date="2020-06" db="EMBL/GenBank/DDBJ databases">
        <authorList>
            <person name="Dong N."/>
        </authorList>
    </citation>
    <scope>NUCLEOTIDE SEQUENCE</scope>
    <source>
        <strain evidence="2">DF46-2-2</strain>
    </source>
</reference>
<dbReference type="PATRIC" id="fig|1697052.3.peg.1009"/>
<evidence type="ECO:0000313" key="3">
    <source>
        <dbReference type="Proteomes" id="UP000063953"/>
    </source>
</evidence>
<dbReference type="Proteomes" id="UP001173465">
    <property type="component" value="Unassembled WGS sequence"/>
</dbReference>
<sequence>MSAAESPIFKVIFLNQGEVFEIFAKSIFQSELWGFLEVEEIIFGERNQIVVDPSEERLKTQFEGVVRSYIPLQAIIRIDEVERLGVAKISEATGSGNVMNFPLPTPPKKS</sequence>
<dbReference type="KEGG" id="pbb:AKN87_11910"/>
<organism evidence="1 3">
    <name type="scientific">Thiopseudomonas alkaliphila</name>
    <dbReference type="NCBI Taxonomy" id="1697053"/>
    <lineage>
        <taxon>Bacteria</taxon>
        <taxon>Pseudomonadati</taxon>
        <taxon>Pseudomonadota</taxon>
        <taxon>Gammaproteobacteria</taxon>
        <taxon>Pseudomonadales</taxon>
        <taxon>Pseudomonadaceae</taxon>
        <taxon>Thiopseudomonas</taxon>
    </lineage>
</organism>
<dbReference type="InterPro" id="IPR014949">
    <property type="entry name" value="DUF1820"/>
</dbReference>
<dbReference type="Proteomes" id="UP000063953">
    <property type="component" value="Chromosome"/>
</dbReference>
<keyword evidence="3" id="KW-1185">Reference proteome</keyword>
<reference evidence="1 3" key="1">
    <citation type="journal article" date="2015" name="Genome Announc.">
        <title>Genome Sequences of Oblitimonas alkaliphila gen. nov. sp. nov. (Proposed), a Novel Bacterium of the Pseudomonadaceae Family.</title>
        <authorList>
            <person name="Lauer A.C."/>
            <person name="Nicholson A.C."/>
            <person name="Humrighouse B.W."/>
            <person name="Emery B."/>
            <person name="Drobish A."/>
            <person name="Juieng P."/>
            <person name="Loparev V."/>
            <person name="McQuiston J.R."/>
        </authorList>
    </citation>
    <scope>NUCLEOTIDE SEQUENCE [LARGE SCALE GENOMIC DNA]</scope>
    <source>
        <strain evidence="1 3">E5571</strain>
    </source>
</reference>